<proteinExistence type="predicted"/>
<dbReference type="EMBL" id="CALYLO010000020">
    <property type="protein sequence ID" value="CAH8249879.1"/>
    <property type="molecule type" value="Genomic_DNA"/>
</dbReference>
<sequence>MNDKTRETTAAIEWFVDEKAISNPTIGLNSTGIYINRRAAHMLGCKIGQCLRVGFDSSKHRLIIQVGDNGLKLRKGNDNGGLSLVNERLVSWFEQKKMVRKRYILQKGADVYYIELENHA</sequence>
<protein>
    <submittedName>
        <fullName evidence="1">Uncharacterized protein</fullName>
    </submittedName>
</protein>
<comment type="caution">
    <text evidence="1">The sequence shown here is derived from an EMBL/GenBank/DDBJ whole genome shotgun (WGS) entry which is preliminary data.</text>
</comment>
<organism evidence="1 2">
    <name type="scientific">Paenibacillus melissococcoides</name>
    <dbReference type="NCBI Taxonomy" id="2912268"/>
    <lineage>
        <taxon>Bacteria</taxon>
        <taxon>Bacillati</taxon>
        <taxon>Bacillota</taxon>
        <taxon>Bacilli</taxon>
        <taxon>Bacillales</taxon>
        <taxon>Paenibacillaceae</taxon>
        <taxon>Paenibacillus</taxon>
    </lineage>
</organism>
<evidence type="ECO:0000313" key="1">
    <source>
        <dbReference type="EMBL" id="CAH8249879.1"/>
    </source>
</evidence>
<dbReference type="Proteomes" id="UP001154322">
    <property type="component" value="Unassembled WGS sequence"/>
</dbReference>
<evidence type="ECO:0000313" key="2">
    <source>
        <dbReference type="Proteomes" id="UP001154322"/>
    </source>
</evidence>
<keyword evidence="2" id="KW-1185">Reference proteome</keyword>
<accession>A0ABN8UF55</accession>
<reference evidence="1" key="1">
    <citation type="submission" date="2022-06" db="EMBL/GenBank/DDBJ databases">
        <authorList>
            <person name="Dietemann V."/>
            <person name="Ory F."/>
            <person name="Dainat B."/>
            <person name="Oberhansli S."/>
        </authorList>
    </citation>
    <scope>NUCLEOTIDE SEQUENCE</scope>
    <source>
        <strain evidence="1">Ena-SAMPLE-TAB-26-04-2022-14:26:32:270-5432</strain>
    </source>
</reference>
<dbReference type="RefSeq" id="WP_143799552.1">
    <property type="nucleotide sequence ID" value="NZ_CALYLO010000020.1"/>
</dbReference>
<gene>
    <name evidence="1" type="ORF">WJ0W_007065</name>
</gene>
<name>A0ABN8UF55_9BACL</name>